<evidence type="ECO:0000259" key="11">
    <source>
        <dbReference type="PROSITE" id="PS50836"/>
    </source>
</evidence>
<dbReference type="Pfam" id="PF03188">
    <property type="entry name" value="Cytochrom_B561"/>
    <property type="match status" value="1"/>
</dbReference>
<gene>
    <name evidence="13" type="primary">VvCHDp000044_0</name>
    <name evidence="13" type="ORF">CK203_000050</name>
</gene>
<dbReference type="InterPro" id="IPR006593">
    <property type="entry name" value="Cyt_b561/ferric_Rdtase_TM"/>
</dbReference>
<dbReference type="GO" id="GO:0016020">
    <property type="term" value="C:membrane"/>
    <property type="evidence" value="ECO:0007669"/>
    <property type="project" value="UniProtKB-SubCell"/>
</dbReference>
<keyword evidence="3 10" id="KW-0812">Transmembrane</keyword>
<dbReference type="CDD" id="cd08760">
    <property type="entry name" value="Cyt_b561_FRRS1_like"/>
    <property type="match status" value="1"/>
</dbReference>
<dbReference type="PANTHER" id="PTHR23130">
    <property type="entry name" value="CYTOCHROME B561 AND DOMON DOMAIN-CONTAINING PROTEIN"/>
    <property type="match status" value="1"/>
</dbReference>
<feature type="binding site" description="axial binding residue" evidence="9">
    <location>
        <position position="293"/>
    </location>
    <ligand>
        <name>heme b</name>
        <dbReference type="ChEBI" id="CHEBI:60344"/>
        <label>1</label>
    </ligand>
    <ligandPart>
        <name>Fe</name>
        <dbReference type="ChEBI" id="CHEBI:18248"/>
    </ligandPart>
</feature>
<reference evidence="13 14" key="1">
    <citation type="journal article" date="2018" name="PLoS Genet.">
        <title>Population sequencing reveals clonal diversity and ancestral inbreeding in the grapevine cultivar Chardonnay.</title>
        <authorList>
            <person name="Roach M.J."/>
            <person name="Johnson D.L."/>
            <person name="Bohlmann J."/>
            <person name="van Vuuren H.J."/>
            <person name="Jones S.J."/>
            <person name="Pretorius I.S."/>
            <person name="Schmidt S.A."/>
            <person name="Borneman A.R."/>
        </authorList>
    </citation>
    <scope>NUCLEOTIDE SEQUENCE [LARGE SCALE GENOMIC DNA]</scope>
    <source>
        <strain evidence="14">cv. Chardonnay</strain>
        <tissue evidence="13">Leaf</tissue>
    </source>
</reference>
<feature type="transmembrane region" description="Helical" evidence="10">
    <location>
        <begin position="257"/>
        <end position="282"/>
    </location>
</feature>
<feature type="transmembrane region" description="Helical" evidence="10">
    <location>
        <begin position="357"/>
        <end position="377"/>
    </location>
</feature>
<organism evidence="13 14">
    <name type="scientific">Vitis vinifera</name>
    <name type="common">Grape</name>
    <dbReference type="NCBI Taxonomy" id="29760"/>
    <lineage>
        <taxon>Eukaryota</taxon>
        <taxon>Viridiplantae</taxon>
        <taxon>Streptophyta</taxon>
        <taxon>Embryophyta</taxon>
        <taxon>Tracheophyta</taxon>
        <taxon>Spermatophyta</taxon>
        <taxon>Magnoliopsida</taxon>
        <taxon>eudicotyledons</taxon>
        <taxon>Gunneridae</taxon>
        <taxon>Pentapetalae</taxon>
        <taxon>rosids</taxon>
        <taxon>Vitales</taxon>
        <taxon>Vitaceae</taxon>
        <taxon>Viteae</taxon>
        <taxon>Vitis</taxon>
    </lineage>
</organism>
<dbReference type="PROSITE" id="PS50836">
    <property type="entry name" value="DOMON"/>
    <property type="match status" value="1"/>
</dbReference>
<keyword evidence="2 8" id="KW-0813">Transport</keyword>
<feature type="transmembrane region" description="Helical" evidence="10">
    <location>
        <begin position="230"/>
        <end position="250"/>
    </location>
</feature>
<dbReference type="InterPro" id="IPR045266">
    <property type="entry name" value="DOH_DOMON"/>
</dbReference>
<sequence>MLCLDTQISRGAQRKKEMKPTSFFSVTLLSLFIIFTSDAPFVNSETDSCSSSPSINGISFDITKFQCFSVWDAQGFILRYQKTQSSLWSFVLSAPDTNAYIAIGFSSDGSMVGSSAIVGWVGSDGGIKQYYLGGTQSSLVEPNKGSLQVLGNTSAALSQSKRIYMAFQLNTTQPQSKLLYAVGPQGQFPSSPEFRLSQHEYKISTRIDYLTGQSGTVQTPYSRLRMSHGVLNMLGWGVLMPIGIIVARYFKQFDPTWFYVHVSIQSGGFILGLVGVVCGLVLNDRINANVTKHKALGIVVLVLGCLQVTAFLARPDKVSKVRKYWNWYHHGVGRVLIALAVVNVFYGIHLGNAGNGWNAGFGVVLASLLIVAIVAEFRKWARK</sequence>
<feature type="transmembrane region" description="Helical" evidence="10">
    <location>
        <begin position="294"/>
        <end position="312"/>
    </location>
</feature>
<evidence type="ECO:0000256" key="5">
    <source>
        <dbReference type="ARBA" id="ARBA00022982"/>
    </source>
</evidence>
<dbReference type="PANTHER" id="PTHR23130:SF171">
    <property type="entry name" value="OS01G0895300 PROTEIN"/>
    <property type="match status" value="1"/>
</dbReference>
<keyword evidence="9" id="KW-0408">Iron</keyword>
<feature type="binding site" description="axial binding residue" evidence="9">
    <location>
        <position position="261"/>
    </location>
    <ligand>
        <name>heme b</name>
        <dbReference type="ChEBI" id="CHEBI:60344"/>
        <label>1</label>
    </ligand>
    <ligandPart>
        <name>Fe</name>
        <dbReference type="ChEBI" id="CHEBI:18248"/>
    </ligandPart>
</feature>
<evidence type="ECO:0000256" key="4">
    <source>
        <dbReference type="ARBA" id="ARBA00022729"/>
    </source>
</evidence>
<feature type="transmembrane region" description="Helical" evidence="10">
    <location>
        <begin position="332"/>
        <end position="351"/>
    </location>
</feature>
<feature type="domain" description="Cytochrome b561" evidence="12">
    <location>
        <begin position="190"/>
        <end position="383"/>
    </location>
</feature>
<protein>
    <recommendedName>
        <fullName evidence="8">Cytochrome b561 and DOMON domain-containing protein</fullName>
    </recommendedName>
</protein>
<feature type="binding site" description="axial binding residue" evidence="9">
    <location>
        <position position="228"/>
    </location>
    <ligand>
        <name>heme b</name>
        <dbReference type="ChEBI" id="CHEBI:60344"/>
        <label>1</label>
    </ligand>
    <ligandPart>
        <name>Fe</name>
        <dbReference type="ChEBI" id="CHEBI:18248"/>
    </ligandPart>
</feature>
<dbReference type="PROSITE" id="PS50939">
    <property type="entry name" value="CYTOCHROME_B561"/>
    <property type="match status" value="1"/>
</dbReference>
<evidence type="ECO:0000313" key="14">
    <source>
        <dbReference type="Proteomes" id="UP000288805"/>
    </source>
</evidence>
<evidence type="ECO:0000256" key="2">
    <source>
        <dbReference type="ARBA" id="ARBA00022448"/>
    </source>
</evidence>
<dbReference type="InterPro" id="IPR017214">
    <property type="entry name" value="UCP037471"/>
</dbReference>
<keyword evidence="5 8" id="KW-0249">Electron transport</keyword>
<dbReference type="CDD" id="cd09631">
    <property type="entry name" value="DOMON_DOH"/>
    <property type="match status" value="1"/>
</dbReference>
<dbReference type="SMART" id="SM00664">
    <property type="entry name" value="DoH"/>
    <property type="match status" value="1"/>
</dbReference>
<comment type="subcellular location">
    <subcellularLocation>
        <location evidence="1">Membrane</location>
    </subcellularLocation>
</comment>
<evidence type="ECO:0000313" key="13">
    <source>
        <dbReference type="EMBL" id="RVX23933.1"/>
    </source>
</evidence>
<comment type="caution">
    <text evidence="13">The sequence shown here is derived from an EMBL/GenBank/DDBJ whole genome shotgun (WGS) entry which is preliminary data.</text>
</comment>
<evidence type="ECO:0000256" key="3">
    <source>
        <dbReference type="ARBA" id="ARBA00022692"/>
    </source>
</evidence>
<dbReference type="Gene3D" id="1.20.120.1770">
    <property type="match status" value="1"/>
</dbReference>
<name>A0A438KRS7_VITVI</name>
<accession>A0A438KRS7</accession>
<dbReference type="InterPro" id="IPR005018">
    <property type="entry name" value="DOMON_domain"/>
</dbReference>
<dbReference type="PIRSF" id="PIRSF037471">
    <property type="entry name" value="UCP037471"/>
    <property type="match status" value="1"/>
</dbReference>
<dbReference type="Proteomes" id="UP000288805">
    <property type="component" value="Unassembled WGS sequence"/>
</dbReference>
<dbReference type="EMBL" id="QGNW01000001">
    <property type="protein sequence ID" value="RVX23933.1"/>
    <property type="molecule type" value="Genomic_DNA"/>
</dbReference>
<evidence type="ECO:0000256" key="10">
    <source>
        <dbReference type="SAM" id="Phobius"/>
    </source>
</evidence>
<keyword evidence="9" id="KW-0479">Metal-binding</keyword>
<dbReference type="SMART" id="SM00665">
    <property type="entry name" value="B561"/>
    <property type="match status" value="1"/>
</dbReference>
<dbReference type="AlphaFoldDB" id="A0A438KRS7"/>
<evidence type="ECO:0000256" key="7">
    <source>
        <dbReference type="ARBA" id="ARBA00023136"/>
    </source>
</evidence>
<evidence type="ECO:0000256" key="9">
    <source>
        <dbReference type="PIRSR" id="PIRSR037471-1"/>
    </source>
</evidence>
<keyword evidence="6 10" id="KW-1133">Transmembrane helix</keyword>
<evidence type="ECO:0000259" key="12">
    <source>
        <dbReference type="PROSITE" id="PS50939"/>
    </source>
</evidence>
<keyword evidence="7 8" id="KW-0472">Membrane</keyword>
<feature type="domain" description="DOMON" evidence="11">
    <location>
        <begin position="74"/>
        <end position="186"/>
    </location>
</feature>
<dbReference type="GO" id="GO:0046872">
    <property type="term" value="F:metal ion binding"/>
    <property type="evidence" value="ECO:0007669"/>
    <property type="project" value="UniProtKB-KW"/>
</dbReference>
<evidence type="ECO:0000256" key="6">
    <source>
        <dbReference type="ARBA" id="ARBA00022989"/>
    </source>
</evidence>
<evidence type="ECO:0000256" key="1">
    <source>
        <dbReference type="ARBA" id="ARBA00004370"/>
    </source>
</evidence>
<feature type="transmembrane region" description="Helical" evidence="10">
    <location>
        <begin position="21"/>
        <end position="42"/>
    </location>
</feature>
<evidence type="ECO:0000256" key="8">
    <source>
        <dbReference type="PIRNR" id="PIRNR037471"/>
    </source>
</evidence>
<keyword evidence="4" id="KW-0732">Signal</keyword>
<proteinExistence type="predicted"/>
<feature type="binding site" description="axial binding residue" evidence="9">
    <location>
        <position position="329"/>
    </location>
    <ligand>
        <name>heme b</name>
        <dbReference type="ChEBI" id="CHEBI:60344"/>
        <label>1</label>
    </ligand>
    <ligandPart>
        <name>Fe</name>
        <dbReference type="ChEBI" id="CHEBI:18248"/>
    </ligandPart>
</feature>
<comment type="cofactor">
    <cofactor evidence="8">
        <name>heme b</name>
        <dbReference type="ChEBI" id="CHEBI:60344"/>
    </cofactor>
    <text evidence="8">Binds 2 heme b groups non-covalently.</text>
</comment>